<protein>
    <submittedName>
        <fullName evidence="8">TonB-dependent receptor</fullName>
    </submittedName>
</protein>
<keyword evidence="5" id="KW-0732">Signal</keyword>
<evidence type="ECO:0000256" key="3">
    <source>
        <dbReference type="ARBA" id="ARBA00023237"/>
    </source>
</evidence>
<gene>
    <name evidence="8" type="ORF">PQ457_11810</name>
</gene>
<dbReference type="NCBIfam" id="TIGR01782">
    <property type="entry name" value="TonB-Xanth-Caul"/>
    <property type="match status" value="1"/>
</dbReference>
<evidence type="ECO:0000256" key="2">
    <source>
        <dbReference type="ARBA" id="ARBA00023136"/>
    </source>
</evidence>
<evidence type="ECO:0000256" key="4">
    <source>
        <dbReference type="RuleBase" id="RU003357"/>
    </source>
</evidence>
<dbReference type="EMBL" id="CP117417">
    <property type="protein sequence ID" value="WCT76619.1"/>
    <property type="molecule type" value="Genomic_DNA"/>
</dbReference>
<dbReference type="Proteomes" id="UP001218231">
    <property type="component" value="Chromosome"/>
</dbReference>
<keyword evidence="3" id="KW-0998">Cell outer membrane</keyword>
<dbReference type="Pfam" id="PF00593">
    <property type="entry name" value="TonB_dep_Rec_b-barrel"/>
    <property type="match status" value="1"/>
</dbReference>
<keyword evidence="4" id="KW-0798">TonB box</keyword>
<dbReference type="Gene3D" id="2.170.130.10">
    <property type="entry name" value="TonB-dependent receptor, plug domain"/>
    <property type="match status" value="1"/>
</dbReference>
<reference evidence="8 9" key="1">
    <citation type="submission" date="2023-02" db="EMBL/GenBank/DDBJ databases">
        <title>Genome sequence of Novosphingobium humi KACC 19094.</title>
        <authorList>
            <person name="Kim S."/>
            <person name="Heo J."/>
            <person name="Kwon S.-W."/>
        </authorList>
    </citation>
    <scope>NUCLEOTIDE SEQUENCE [LARGE SCALE GENOMIC DNA]</scope>
    <source>
        <strain evidence="8 9">KACC 19094</strain>
    </source>
</reference>
<evidence type="ECO:0000313" key="8">
    <source>
        <dbReference type="EMBL" id="WCT76619.1"/>
    </source>
</evidence>
<keyword evidence="8" id="KW-0675">Receptor</keyword>
<dbReference type="InterPro" id="IPR010104">
    <property type="entry name" value="TonB_rcpt_bac"/>
</dbReference>
<dbReference type="PANTHER" id="PTHR40980:SF3">
    <property type="entry name" value="TONB-DEPENDENT RECEPTOR-LIKE BETA-BARREL DOMAIN-CONTAINING PROTEIN"/>
    <property type="match status" value="1"/>
</dbReference>
<evidence type="ECO:0000256" key="5">
    <source>
        <dbReference type="SAM" id="SignalP"/>
    </source>
</evidence>
<dbReference type="Pfam" id="PF07715">
    <property type="entry name" value="Plug"/>
    <property type="match status" value="1"/>
</dbReference>
<dbReference type="InterPro" id="IPR036942">
    <property type="entry name" value="Beta-barrel_TonB_sf"/>
</dbReference>
<organism evidence="8 9">
    <name type="scientific">Novosphingobium humi</name>
    <dbReference type="NCBI Taxonomy" id="2282397"/>
    <lineage>
        <taxon>Bacteria</taxon>
        <taxon>Pseudomonadati</taxon>
        <taxon>Pseudomonadota</taxon>
        <taxon>Alphaproteobacteria</taxon>
        <taxon>Sphingomonadales</taxon>
        <taxon>Sphingomonadaceae</taxon>
        <taxon>Novosphingobium</taxon>
    </lineage>
</organism>
<accession>A0ABY7TWX1</accession>
<sequence>MSGNKVNTRALRMALMGATILSGLASGGAMAQDASAPAAAPALDTSAPSTPEIVVSGYRRSLTMSTNEKRRSVSFTDSIFAEDIGKFPDTNIAESFNRIPGITITRDITGEGANVAIRGLGANFTNVTLNGAPIAVASSGVTDAQGTDRSVDLSFFPTELFTKLTVNKSYSPDLLEGGAAGNIDMRSARPFDNPGTHIAYNVQGVKHGIEHRLGGRGSLIASATSDTFGVLVGVSAQRLFTDTRGYETIGFTNPNLSAAQFGAATGANATGGGNWTIPATVPAGANIPGVAAGTPINQALLLQLNPGASIQQIDNGILPRIGRPSAEYGSRDRFNAVASLEWRPSDRFHAFVDGIYGVKYNKLIREDMMWTVRNGSVIPMNTTYDRTDCSAGCVVNSGTYANSQFFLEFRPYEETTRFTSINPGFEWSISDKLKVNLQGNYTHSTFHRESPTAGPTTLLGSGVTVNFVNNPNGIPTISSSVDLNNPANFQWNGGRLNISDERRDNKTRGIRGDVSYGDDSLKVKFGGGYDDISRFIHGYDNSQAWQNYVCGGAPNVFLPSPNSQPSCLGLAAGAPGLANNPTYPGYGTGYTAGATGGITYAGSAVPNASLANFLMPGRAGFVTVNWPAFAAATNYQQFHDSAPETGGTNTGASGGFIREKALDLFGMVTGKTELLGNDLRASGGMRYVYTKQQISGFVSNTDPRNILPSGAQIADGSRYPNVSNLISTYQSYSAFLPAFNLSYTIGGKAVMRAAWSKTMTRPDPSAMLPGASFGAPSADQASLGNPSLSPYFSQNIDLGFEYYPGREAVLAVNAFHKSIDGFTTTMTTTQPFSALAQYGITYDTLNPTQQTAINLRGGPNVAQVQISSPVNIPNQLHIKGLEFQWVQPLDFLTSRLGFKGLGFNANATIVRQKSNGAAIAYNVAPFTYNVTVYYEQHGVNLRLSTTFREGSQSSGANQNGIAAAALFNGDYRQYDFSSSFDLEKILKISHAPQLTFDVANLTDATLRSYFQYPNATFTQYRPGRQFMVGVRGRF</sequence>
<dbReference type="InterPro" id="IPR037066">
    <property type="entry name" value="Plug_dom_sf"/>
</dbReference>
<dbReference type="Gene3D" id="2.40.170.20">
    <property type="entry name" value="TonB-dependent receptor, beta-barrel domain"/>
    <property type="match status" value="1"/>
</dbReference>
<feature type="signal peptide" evidence="5">
    <location>
        <begin position="1"/>
        <end position="31"/>
    </location>
</feature>
<dbReference type="InterPro" id="IPR000531">
    <property type="entry name" value="Beta-barrel_TonB"/>
</dbReference>
<keyword evidence="9" id="KW-1185">Reference proteome</keyword>
<dbReference type="PANTHER" id="PTHR40980">
    <property type="entry name" value="PLUG DOMAIN-CONTAINING PROTEIN"/>
    <property type="match status" value="1"/>
</dbReference>
<evidence type="ECO:0000259" key="7">
    <source>
        <dbReference type="Pfam" id="PF07715"/>
    </source>
</evidence>
<feature type="domain" description="TonB-dependent receptor plug" evidence="7">
    <location>
        <begin position="71"/>
        <end position="181"/>
    </location>
</feature>
<feature type="chain" id="PRO_5045111621" evidence="5">
    <location>
        <begin position="32"/>
        <end position="1034"/>
    </location>
</feature>
<dbReference type="RefSeq" id="WP_273617033.1">
    <property type="nucleotide sequence ID" value="NZ_CP117417.1"/>
</dbReference>
<evidence type="ECO:0000313" key="9">
    <source>
        <dbReference type="Proteomes" id="UP001218231"/>
    </source>
</evidence>
<comment type="similarity">
    <text evidence="4">Belongs to the TonB-dependent receptor family.</text>
</comment>
<comment type="subcellular location">
    <subcellularLocation>
        <location evidence="1 4">Cell outer membrane</location>
    </subcellularLocation>
</comment>
<evidence type="ECO:0000259" key="6">
    <source>
        <dbReference type="Pfam" id="PF00593"/>
    </source>
</evidence>
<feature type="domain" description="TonB-dependent receptor-like beta-barrel" evidence="6">
    <location>
        <begin position="479"/>
        <end position="1001"/>
    </location>
</feature>
<proteinExistence type="inferred from homology"/>
<evidence type="ECO:0000256" key="1">
    <source>
        <dbReference type="ARBA" id="ARBA00004442"/>
    </source>
</evidence>
<name>A0ABY7TWX1_9SPHN</name>
<dbReference type="SUPFAM" id="SSF56935">
    <property type="entry name" value="Porins"/>
    <property type="match status" value="1"/>
</dbReference>
<dbReference type="InterPro" id="IPR012910">
    <property type="entry name" value="Plug_dom"/>
</dbReference>
<keyword evidence="2 4" id="KW-0472">Membrane</keyword>